<reference evidence="1 2" key="1">
    <citation type="submission" date="2024-08" db="EMBL/GenBank/DDBJ databases">
        <authorList>
            <person name="Lu H."/>
        </authorList>
    </citation>
    <scope>NUCLEOTIDE SEQUENCE [LARGE SCALE GENOMIC DNA]</scope>
    <source>
        <strain evidence="1 2">LKC17W</strain>
    </source>
</reference>
<comment type="caution">
    <text evidence="1">The sequence shown here is derived from an EMBL/GenBank/DDBJ whole genome shotgun (WGS) entry which is preliminary data.</text>
</comment>
<evidence type="ECO:0000313" key="2">
    <source>
        <dbReference type="Proteomes" id="UP001606301"/>
    </source>
</evidence>
<proteinExistence type="predicted"/>
<protein>
    <submittedName>
        <fullName evidence="1">Uncharacterized protein</fullName>
    </submittedName>
</protein>
<evidence type="ECO:0000313" key="1">
    <source>
        <dbReference type="EMBL" id="MFG6440502.1"/>
    </source>
</evidence>
<dbReference type="Proteomes" id="UP001606301">
    <property type="component" value="Unassembled WGS sequence"/>
</dbReference>
<dbReference type="EMBL" id="JBIGHW010000003">
    <property type="protein sequence ID" value="MFG6440502.1"/>
    <property type="molecule type" value="Genomic_DNA"/>
</dbReference>
<gene>
    <name evidence="1" type="ORF">ACG0Z3_07385</name>
</gene>
<dbReference type="RefSeq" id="WP_394396635.1">
    <property type="nucleotide sequence ID" value="NZ_JBIGHW010000003.1"/>
</dbReference>
<organism evidence="1 2">
    <name type="scientific">Pelomonas margarita</name>
    <dbReference type="NCBI Taxonomy" id="3299031"/>
    <lineage>
        <taxon>Bacteria</taxon>
        <taxon>Pseudomonadati</taxon>
        <taxon>Pseudomonadota</taxon>
        <taxon>Betaproteobacteria</taxon>
        <taxon>Burkholderiales</taxon>
        <taxon>Sphaerotilaceae</taxon>
        <taxon>Roseateles</taxon>
    </lineage>
</organism>
<sequence>MTGKHYNWHRAWRRDDSGHLLHQTGLRVLVRLGDAGSAALVTEGDSLRAFADSEQARGVPSHHLKERLQRLLREASQWHQRNP</sequence>
<accession>A0ABW7FGV3</accession>
<name>A0ABW7FGV3_9BURK</name>
<keyword evidence="2" id="KW-1185">Reference proteome</keyword>